<keyword evidence="2" id="KW-1003">Cell membrane</keyword>
<comment type="caution">
    <text evidence="7">The sequence shown here is derived from an EMBL/GenBank/DDBJ whole genome shotgun (WGS) entry which is preliminary data.</text>
</comment>
<feature type="transmembrane region" description="Helical" evidence="6">
    <location>
        <begin position="437"/>
        <end position="455"/>
    </location>
</feature>
<feature type="transmembrane region" description="Helical" evidence="6">
    <location>
        <begin position="204"/>
        <end position="228"/>
    </location>
</feature>
<evidence type="ECO:0000256" key="6">
    <source>
        <dbReference type="SAM" id="Phobius"/>
    </source>
</evidence>
<evidence type="ECO:0000313" key="7">
    <source>
        <dbReference type="EMBL" id="MBW8271288.1"/>
    </source>
</evidence>
<evidence type="ECO:0000256" key="3">
    <source>
        <dbReference type="ARBA" id="ARBA00022692"/>
    </source>
</evidence>
<keyword evidence="4 6" id="KW-1133">Transmembrane helix</keyword>
<dbReference type="PANTHER" id="PTHR30250">
    <property type="entry name" value="PST FAMILY PREDICTED COLANIC ACID TRANSPORTER"/>
    <property type="match status" value="1"/>
</dbReference>
<dbReference type="RefSeq" id="WP_220119061.1">
    <property type="nucleotide sequence ID" value="NZ_JAHZUY010000084.1"/>
</dbReference>
<comment type="subcellular location">
    <subcellularLocation>
        <location evidence="1">Cell membrane</location>
        <topology evidence="1">Multi-pass membrane protein</topology>
    </subcellularLocation>
</comment>
<accession>A0ABS7F7K9</accession>
<evidence type="ECO:0000256" key="2">
    <source>
        <dbReference type="ARBA" id="ARBA00022475"/>
    </source>
</evidence>
<feature type="transmembrane region" description="Helical" evidence="6">
    <location>
        <begin position="138"/>
        <end position="159"/>
    </location>
</feature>
<feature type="transmembrane region" description="Helical" evidence="6">
    <location>
        <begin position="234"/>
        <end position="253"/>
    </location>
</feature>
<feature type="transmembrane region" description="Helical" evidence="6">
    <location>
        <begin position="411"/>
        <end position="431"/>
    </location>
</feature>
<feature type="transmembrane region" description="Helical" evidence="6">
    <location>
        <begin position="321"/>
        <end position="339"/>
    </location>
</feature>
<feature type="transmembrane region" description="Helical" evidence="6">
    <location>
        <begin position="108"/>
        <end position="126"/>
    </location>
</feature>
<dbReference type="InterPro" id="IPR050833">
    <property type="entry name" value="Poly_Biosynth_Transport"/>
</dbReference>
<dbReference type="Proteomes" id="UP001519924">
    <property type="component" value="Unassembled WGS sequence"/>
</dbReference>
<dbReference type="Pfam" id="PF13440">
    <property type="entry name" value="Polysacc_synt_3"/>
    <property type="match status" value="1"/>
</dbReference>
<keyword evidence="5 6" id="KW-0472">Membrane</keyword>
<dbReference type="PANTHER" id="PTHR30250:SF31">
    <property type="entry name" value="INNER MEMBRANE PROTEIN YGHQ"/>
    <property type="match status" value="1"/>
</dbReference>
<keyword evidence="3 6" id="KW-0812">Transmembrane</keyword>
<sequence length="495" mass="51355">MLLRDGAIYIASRSVPGALSFATAVLLTWLLPADAYGLYGLGMAAVVLGNAILFEWLCHGVLRWYQSHHEEPRFLPTVLALFAASCLLSALLLAAASLAGLTGEHARLAWLLLFGTWAYGWFEFAARVQICRFRPLRYLAMNLARSGLILAGTGLLAHLTGSGEAVLLVAFTAMLAAGLPLLAGEARRARPAFDGALARSLLAYGAPMLLTMLFSGLMASVSPILIGVLATKEAVGGFTISYTLVQATLMVLAQGINSASWPLAVRAVDGGDAAAARTQLGRNFAFLLGIVLPAGVGLALLAPGIARLLVSPAYHDAVVRITPWLSVCAVLMALRSAYVDFAFQFGRRTGLLARVTAVGALLHLGLGVLLIPRWGALGAAVAMTCAFAVSLAHASLLAPRAYPLPVPLRETAGIVLATALMAVPVTAALALPGPLGLAVQVAGGVATYGAALLALERLGLMPVLRPLVARLLAAGGRRAPRLGPARPSPLGGREA</sequence>
<feature type="transmembrane region" description="Helical" evidence="6">
    <location>
        <begin position="74"/>
        <end position="96"/>
    </location>
</feature>
<organism evidence="7 8">
    <name type="scientific">Caldovatus aquaticus</name>
    <dbReference type="NCBI Taxonomy" id="2865671"/>
    <lineage>
        <taxon>Bacteria</taxon>
        <taxon>Pseudomonadati</taxon>
        <taxon>Pseudomonadota</taxon>
        <taxon>Alphaproteobacteria</taxon>
        <taxon>Acetobacterales</taxon>
        <taxon>Roseomonadaceae</taxon>
        <taxon>Caldovatus</taxon>
    </lineage>
</organism>
<feature type="transmembrane region" description="Helical" evidence="6">
    <location>
        <begin position="165"/>
        <end position="183"/>
    </location>
</feature>
<feature type="transmembrane region" description="Helical" evidence="6">
    <location>
        <begin position="36"/>
        <end position="62"/>
    </location>
</feature>
<proteinExistence type="predicted"/>
<evidence type="ECO:0000256" key="4">
    <source>
        <dbReference type="ARBA" id="ARBA00022989"/>
    </source>
</evidence>
<feature type="transmembrane region" description="Helical" evidence="6">
    <location>
        <begin position="351"/>
        <end position="371"/>
    </location>
</feature>
<evidence type="ECO:0000313" key="8">
    <source>
        <dbReference type="Proteomes" id="UP001519924"/>
    </source>
</evidence>
<feature type="transmembrane region" description="Helical" evidence="6">
    <location>
        <begin position="7"/>
        <end position="30"/>
    </location>
</feature>
<name>A0ABS7F7K9_9PROT</name>
<protein>
    <submittedName>
        <fullName evidence="7">Lipopolysaccharide biosynthesis protein</fullName>
    </submittedName>
</protein>
<evidence type="ECO:0000256" key="5">
    <source>
        <dbReference type="ARBA" id="ARBA00023136"/>
    </source>
</evidence>
<reference evidence="7 8" key="1">
    <citation type="submission" date="2021-08" db="EMBL/GenBank/DDBJ databases">
        <title>Caldovatus sediminis gen. nov., sp. nov., a moderately thermophilic bacterium isolated from a hot spring.</title>
        <authorList>
            <person name="Hu C.-J."/>
            <person name="Li W.-J."/>
            <person name="Xian W.-D."/>
        </authorList>
    </citation>
    <scope>NUCLEOTIDE SEQUENCE [LARGE SCALE GENOMIC DNA]</scope>
    <source>
        <strain evidence="7 8">SYSU G05006</strain>
    </source>
</reference>
<feature type="transmembrane region" description="Helical" evidence="6">
    <location>
        <begin position="284"/>
        <end position="309"/>
    </location>
</feature>
<evidence type="ECO:0000256" key="1">
    <source>
        <dbReference type="ARBA" id="ARBA00004651"/>
    </source>
</evidence>
<gene>
    <name evidence="7" type="ORF">K1J50_17565</name>
</gene>
<feature type="transmembrane region" description="Helical" evidence="6">
    <location>
        <begin position="377"/>
        <end position="399"/>
    </location>
</feature>
<dbReference type="EMBL" id="JAHZUY010000084">
    <property type="protein sequence ID" value="MBW8271288.1"/>
    <property type="molecule type" value="Genomic_DNA"/>
</dbReference>
<keyword evidence="8" id="KW-1185">Reference proteome</keyword>